<dbReference type="AlphaFoldDB" id="W6VCU7"/>
<sequence>MQKLPPLAFPPPSTDVLPAAPQWRQANQTLASPPPLQTDADLVGTYWMRARLGAWHTVSAIVAEATVKKKHHAAHVVSIRLCVCPTRIEKHQTAAAECGCKNLGREKSLYTGIHKDEKTTFKRLNTHVGTVRTCVALPSPPPSEEAENAMLKKRRVVRAAVEADIEAEEENEESNPPPPLSLSFRLASPHLHPIVRRLLFTSSLSVMLLHTFQETRAAVLFDVFNSCERTYLQGKAGGGPSINFITFYSFFPYCPT</sequence>
<keyword evidence="2" id="KW-1185">Reference proteome</keyword>
<reference evidence="1 2" key="1">
    <citation type="journal article" date="2013" name="Nat. Genet.">
        <title>The genome of the hydatid tapeworm Echinococcus granulosus.</title>
        <authorList>
            <person name="Zheng H."/>
            <person name="Zhang W."/>
            <person name="Zhang L."/>
            <person name="Zhang Z."/>
            <person name="Li J."/>
            <person name="Lu G."/>
            <person name="Zhu Y."/>
            <person name="Wang Y."/>
            <person name="Huang Y."/>
            <person name="Liu J."/>
            <person name="Kang H."/>
            <person name="Chen J."/>
            <person name="Wang L."/>
            <person name="Chen A."/>
            <person name="Yu S."/>
            <person name="Gao Z."/>
            <person name="Jin L."/>
            <person name="Gu W."/>
            <person name="Wang Z."/>
            <person name="Zhao L."/>
            <person name="Shi B."/>
            <person name="Wen H."/>
            <person name="Lin R."/>
            <person name="Jones M.K."/>
            <person name="Brejova B."/>
            <person name="Vinar T."/>
            <person name="Zhao G."/>
            <person name="McManus D.P."/>
            <person name="Chen Z."/>
            <person name="Zhou Y."/>
            <person name="Wang S."/>
        </authorList>
    </citation>
    <scope>NUCLEOTIDE SEQUENCE [LARGE SCALE GENOMIC DNA]</scope>
</reference>
<dbReference type="Proteomes" id="UP000019149">
    <property type="component" value="Unassembled WGS sequence"/>
</dbReference>
<organism evidence="1 2">
    <name type="scientific">Echinococcus granulosus</name>
    <name type="common">Hydatid tapeworm</name>
    <dbReference type="NCBI Taxonomy" id="6210"/>
    <lineage>
        <taxon>Eukaryota</taxon>
        <taxon>Metazoa</taxon>
        <taxon>Spiralia</taxon>
        <taxon>Lophotrochozoa</taxon>
        <taxon>Platyhelminthes</taxon>
        <taxon>Cestoda</taxon>
        <taxon>Eucestoda</taxon>
        <taxon>Cyclophyllidea</taxon>
        <taxon>Taeniidae</taxon>
        <taxon>Echinococcus</taxon>
        <taxon>Echinococcus granulosus group</taxon>
    </lineage>
</organism>
<dbReference type="CTD" id="36335728"/>
<gene>
    <name evidence="1" type="ORF">EGR_00013</name>
</gene>
<accession>W6VCU7</accession>
<dbReference type="KEGG" id="egl:EGR_00013"/>
<comment type="caution">
    <text evidence="1">The sequence shown here is derived from an EMBL/GenBank/DDBJ whole genome shotgun (WGS) entry which is preliminary data.</text>
</comment>
<protein>
    <submittedName>
        <fullName evidence="1">Uncharacterized protein</fullName>
    </submittedName>
</protein>
<dbReference type="EMBL" id="APAU02000001">
    <property type="protein sequence ID" value="EUB64744.1"/>
    <property type="molecule type" value="Genomic_DNA"/>
</dbReference>
<dbReference type="OrthoDB" id="10389253at2759"/>
<dbReference type="GeneID" id="36335728"/>
<proteinExistence type="predicted"/>
<evidence type="ECO:0000313" key="1">
    <source>
        <dbReference type="EMBL" id="EUB64744.1"/>
    </source>
</evidence>
<evidence type="ECO:0000313" key="2">
    <source>
        <dbReference type="Proteomes" id="UP000019149"/>
    </source>
</evidence>
<name>W6VCU7_ECHGR</name>
<dbReference type="RefSeq" id="XP_024355940.1">
    <property type="nucleotide sequence ID" value="XM_024489262.1"/>
</dbReference>